<name>A0A1B3XNS9_9BACI</name>
<dbReference type="OrthoDB" id="2716906at2"/>
<feature type="transmembrane region" description="Helical" evidence="8">
    <location>
        <begin position="147"/>
        <end position="169"/>
    </location>
</feature>
<dbReference type="KEGG" id="bmur:ABE28_010940"/>
<keyword evidence="4" id="KW-0309">Germination</keyword>
<dbReference type="AlphaFoldDB" id="A0A1B3XNS9"/>
<dbReference type="EMBL" id="CP017080">
    <property type="protein sequence ID" value="AOH54869.1"/>
    <property type="molecule type" value="Genomic_DNA"/>
</dbReference>
<evidence type="ECO:0000313" key="9">
    <source>
        <dbReference type="EMBL" id="AOH54869.1"/>
    </source>
</evidence>
<proteinExistence type="inferred from homology"/>
<feature type="transmembrane region" description="Helical" evidence="8">
    <location>
        <begin position="304"/>
        <end position="323"/>
    </location>
</feature>
<feature type="transmembrane region" description="Helical" evidence="8">
    <location>
        <begin position="335"/>
        <end position="355"/>
    </location>
</feature>
<keyword evidence="7 8" id="KW-0472">Membrane</keyword>
<gene>
    <name evidence="9" type="ORF">ABE28_010940</name>
</gene>
<accession>A0A1B3XNS9</accession>
<dbReference type="PANTHER" id="PTHR34975">
    <property type="entry name" value="SPORE GERMINATION PROTEIN A2"/>
    <property type="match status" value="1"/>
</dbReference>
<evidence type="ECO:0000256" key="8">
    <source>
        <dbReference type="SAM" id="Phobius"/>
    </source>
</evidence>
<sequence>MSQVDGKILSGELAAIISCSMLGIGMLTLPRTITEKVHSSDGWIVLILNGLLIAVFVCLLVAMLKKHQVTNYFTYMEEAFGIWLSKIVGLLVVLYFIGVASFEVLAMSEMVRFYLLEDTPEEIVILTLILASVHLLTGKIKAIAKVCVFFLPLTIVIVLFIYLLSVRVVDMKNIQPVLSKGLLPVMKGMGSGALSFFGIELFIFLFGVVKNQNKVKSGVLLGFFIPVILYVITYILVVATLSVPEVKAVTWPTISFIQSFEVKGIFIERLELFLLITWILQFFCTHAIYYYFAAEGMTRIFKNAYTTNLIVLVPVVFILSEIPKNTIQIFKMSEMLGYVFPVILIGLPVIAFVIVQVKRSRRSR</sequence>
<evidence type="ECO:0000256" key="5">
    <source>
        <dbReference type="ARBA" id="ARBA00022692"/>
    </source>
</evidence>
<dbReference type="Pfam" id="PF03845">
    <property type="entry name" value="Spore_permease"/>
    <property type="match status" value="1"/>
</dbReference>
<dbReference type="GO" id="GO:0016020">
    <property type="term" value="C:membrane"/>
    <property type="evidence" value="ECO:0007669"/>
    <property type="project" value="UniProtKB-SubCell"/>
</dbReference>
<feature type="transmembrane region" description="Helical" evidence="8">
    <location>
        <begin position="12"/>
        <end position="30"/>
    </location>
</feature>
<dbReference type="NCBIfam" id="TIGR00912">
    <property type="entry name" value="2A0309"/>
    <property type="match status" value="1"/>
</dbReference>
<comment type="similarity">
    <text evidence="2">Belongs to the amino acid-polyamine-organocation (APC) superfamily. Spore germination protein (SGP) (TC 2.A.3.9) family.</text>
</comment>
<keyword evidence="5 8" id="KW-0812">Transmembrane</keyword>
<evidence type="ECO:0000256" key="4">
    <source>
        <dbReference type="ARBA" id="ARBA00022544"/>
    </source>
</evidence>
<protein>
    <submittedName>
        <fullName evidence="9">Spore gernimation protein</fullName>
    </submittedName>
</protein>
<dbReference type="Proteomes" id="UP000077926">
    <property type="component" value="Chromosome"/>
</dbReference>
<evidence type="ECO:0000256" key="3">
    <source>
        <dbReference type="ARBA" id="ARBA00022448"/>
    </source>
</evidence>
<evidence type="ECO:0000256" key="2">
    <source>
        <dbReference type="ARBA" id="ARBA00007998"/>
    </source>
</evidence>
<dbReference type="PANTHER" id="PTHR34975:SF2">
    <property type="entry name" value="SPORE GERMINATION PROTEIN A2"/>
    <property type="match status" value="1"/>
</dbReference>
<keyword evidence="10" id="KW-1185">Reference proteome</keyword>
<feature type="transmembrane region" description="Helical" evidence="8">
    <location>
        <begin position="221"/>
        <end position="243"/>
    </location>
</feature>
<keyword evidence="3" id="KW-0813">Transport</keyword>
<reference evidence="9 10" key="1">
    <citation type="submission" date="2016-08" db="EMBL/GenBank/DDBJ databases">
        <title>Complete genome sequence of Bacillus muralis G25-68, a strain with toxicity to nematodes.</title>
        <authorList>
            <person name="Zheng Z."/>
        </authorList>
    </citation>
    <scope>NUCLEOTIDE SEQUENCE [LARGE SCALE GENOMIC DNA]</scope>
    <source>
        <strain evidence="9 10">G25-68</strain>
    </source>
</reference>
<dbReference type="InterPro" id="IPR004761">
    <property type="entry name" value="Spore_GerAB"/>
</dbReference>
<feature type="transmembrane region" description="Helical" evidence="8">
    <location>
        <begin position="272"/>
        <end position="292"/>
    </location>
</feature>
<dbReference type="STRING" id="264697.ABE28_010940"/>
<dbReference type="GO" id="GO:0009847">
    <property type="term" value="P:spore germination"/>
    <property type="evidence" value="ECO:0007669"/>
    <property type="project" value="InterPro"/>
</dbReference>
<evidence type="ECO:0000256" key="6">
    <source>
        <dbReference type="ARBA" id="ARBA00022989"/>
    </source>
</evidence>
<evidence type="ECO:0000256" key="7">
    <source>
        <dbReference type="ARBA" id="ARBA00023136"/>
    </source>
</evidence>
<feature type="transmembrane region" description="Helical" evidence="8">
    <location>
        <begin position="83"/>
        <end position="102"/>
    </location>
</feature>
<feature type="transmembrane region" description="Helical" evidence="8">
    <location>
        <begin position="42"/>
        <end position="62"/>
    </location>
</feature>
<comment type="subcellular location">
    <subcellularLocation>
        <location evidence="1">Membrane</location>
        <topology evidence="1">Multi-pass membrane protein</topology>
    </subcellularLocation>
</comment>
<organism evidence="9 10">
    <name type="scientific">Peribacillus muralis</name>
    <dbReference type="NCBI Taxonomy" id="264697"/>
    <lineage>
        <taxon>Bacteria</taxon>
        <taxon>Bacillati</taxon>
        <taxon>Bacillota</taxon>
        <taxon>Bacilli</taxon>
        <taxon>Bacillales</taxon>
        <taxon>Bacillaceae</taxon>
        <taxon>Peribacillus</taxon>
    </lineage>
</organism>
<feature type="transmembrane region" description="Helical" evidence="8">
    <location>
        <begin position="189"/>
        <end position="209"/>
    </location>
</feature>
<evidence type="ECO:0000313" key="10">
    <source>
        <dbReference type="Proteomes" id="UP000077926"/>
    </source>
</evidence>
<evidence type="ECO:0000256" key="1">
    <source>
        <dbReference type="ARBA" id="ARBA00004141"/>
    </source>
</evidence>
<keyword evidence="6 8" id="KW-1133">Transmembrane helix</keyword>